<name>A0ABS5H2I2_9BURK</name>
<comment type="caution">
    <text evidence="1">The sequence shown here is derived from an EMBL/GenBank/DDBJ whole genome shotgun (WGS) entry which is preliminary data.</text>
</comment>
<sequence>MGAKAGMKTEFKTELKLETKNEILVMYFCPQTMQHAEMKKALQNDCRAFYFVCSSN</sequence>
<gene>
    <name evidence="1" type="ORF">KDM87_09920</name>
</gene>
<proteinExistence type="predicted"/>
<protein>
    <submittedName>
        <fullName evidence="1">Uncharacterized protein</fullName>
    </submittedName>
</protein>
<keyword evidence="2" id="KW-1185">Reference proteome</keyword>
<dbReference type="EMBL" id="JAGSPK010000003">
    <property type="protein sequence ID" value="MBR7792912.1"/>
    <property type="molecule type" value="Genomic_DNA"/>
</dbReference>
<evidence type="ECO:0000313" key="2">
    <source>
        <dbReference type="Proteomes" id="UP000682982"/>
    </source>
</evidence>
<evidence type="ECO:0000313" key="1">
    <source>
        <dbReference type="EMBL" id="MBR7792912.1"/>
    </source>
</evidence>
<organism evidence="1 2">
    <name type="scientific">Undibacterium rivi</name>
    <dbReference type="NCBI Taxonomy" id="2828729"/>
    <lineage>
        <taxon>Bacteria</taxon>
        <taxon>Pseudomonadati</taxon>
        <taxon>Pseudomonadota</taxon>
        <taxon>Betaproteobacteria</taxon>
        <taxon>Burkholderiales</taxon>
        <taxon>Oxalobacteraceae</taxon>
        <taxon>Undibacterium</taxon>
    </lineage>
</organism>
<dbReference type="RefSeq" id="WP_212678925.1">
    <property type="nucleotide sequence ID" value="NZ_JAGSPK010000003.1"/>
</dbReference>
<reference evidence="1 2" key="1">
    <citation type="submission" date="2021-04" db="EMBL/GenBank/DDBJ databases">
        <title>novel species isolated from subtropical streams in China.</title>
        <authorList>
            <person name="Lu H."/>
        </authorList>
    </citation>
    <scope>NUCLEOTIDE SEQUENCE [LARGE SCALE GENOMIC DNA]</scope>
    <source>
        <strain evidence="1 2">FT147W</strain>
    </source>
</reference>
<dbReference type="Proteomes" id="UP000682982">
    <property type="component" value="Unassembled WGS sequence"/>
</dbReference>
<accession>A0ABS5H2I2</accession>